<evidence type="ECO:0000313" key="5">
    <source>
        <dbReference type="Proteomes" id="UP000064844"/>
    </source>
</evidence>
<feature type="region of interest" description="Disordered" evidence="2">
    <location>
        <begin position="220"/>
        <end position="242"/>
    </location>
</feature>
<proteinExistence type="predicted"/>
<keyword evidence="1" id="KW-0677">Repeat</keyword>
<evidence type="ECO:0000259" key="3">
    <source>
        <dbReference type="PROSITE" id="PS51272"/>
    </source>
</evidence>
<reference evidence="4 5" key="1">
    <citation type="journal article" date="2015" name="Nat. Commun.">
        <title>Production of butyrate from lysine and the Amadori product fructoselysine by a human gut commensal.</title>
        <authorList>
            <person name="Bui T.P."/>
            <person name="Ritari J."/>
            <person name="Boeren S."/>
            <person name="de Waard P."/>
            <person name="Plugge C.M."/>
            <person name="de Vos W.M."/>
        </authorList>
    </citation>
    <scope>NUCLEOTIDE SEQUENCE [LARGE SCALE GENOMIC DNA]</scope>
    <source>
        <strain evidence="4 5">AF211</strain>
    </source>
</reference>
<sequence>MEKFHSRILGILLSLALMFSLTPAAYAAGVRDLRLQTALAAQLKELDLFLGVGVLEDGSTDFDLDRAPSRVEAVTMLVRSLGKGVQAELQPKTHPFTDVPAWADGYVSYAYDQGLTKGTADTAFGTEDTATGAMYVTFMLRALGYADGADFTWDSPWSLAEDCGILPEIVDRNNFLRADAVAVTCAALFAEQKDSNDTLAQKLVDRGAFSQAEFETAFPRNPFLDAVPEEPEAPSDATEEEQASYDAAIDALIKGEMNVTVEARLEAGTCTVLSTRTDGWAHGPVFVLALVYKPGSAQGAGETVLLPLPPRNGLGMRAAPEEPVLSADGRTLTYTCTIPETVIVNPGHPEEAVLSEAGLYQYTVDLSTGESTLEIVALA</sequence>
<dbReference type="RefSeq" id="WP_058117104.1">
    <property type="nucleotide sequence ID" value="NZ_CAUFHD010000006.1"/>
</dbReference>
<dbReference type="AlphaFoldDB" id="A0A0S2W165"/>
<gene>
    <name evidence="4" type="ORF">IB211_00694c</name>
</gene>
<reference evidence="5" key="2">
    <citation type="submission" date="2015-04" db="EMBL/GenBank/DDBJ databases">
        <title>A butyrogenic pathway from the amino acid lysine in a human gut commensal.</title>
        <authorList>
            <person name="de Vos W.M."/>
            <person name="Bui N.T.P."/>
            <person name="Plugge C.M."/>
            <person name="Ritari J."/>
        </authorList>
    </citation>
    <scope>NUCLEOTIDE SEQUENCE [LARGE SCALE GENOMIC DNA]</scope>
    <source>
        <strain evidence="5">AF211</strain>
    </source>
</reference>
<dbReference type="InterPro" id="IPR001119">
    <property type="entry name" value="SLH_dom"/>
</dbReference>
<name>A0A0S2W165_9FIRM</name>
<organism evidence="4 5">
    <name type="scientific">Intestinimonas butyriciproducens</name>
    <dbReference type="NCBI Taxonomy" id="1297617"/>
    <lineage>
        <taxon>Bacteria</taxon>
        <taxon>Bacillati</taxon>
        <taxon>Bacillota</taxon>
        <taxon>Clostridia</taxon>
        <taxon>Eubacteriales</taxon>
        <taxon>Intestinimonas</taxon>
    </lineage>
</organism>
<dbReference type="KEGG" id="ibu:IB211_00694c"/>
<evidence type="ECO:0000313" key="4">
    <source>
        <dbReference type="EMBL" id="ALP93089.1"/>
    </source>
</evidence>
<dbReference type="STRING" id="1297617.IB211_00694c"/>
<protein>
    <recommendedName>
        <fullName evidence="3">SLH domain-containing protein</fullName>
    </recommendedName>
</protein>
<keyword evidence="5" id="KW-1185">Reference proteome</keyword>
<dbReference type="PATRIC" id="fig|1297617.4.peg.702"/>
<evidence type="ECO:0000256" key="1">
    <source>
        <dbReference type="ARBA" id="ARBA00022737"/>
    </source>
</evidence>
<accession>A0A0S2W165</accession>
<dbReference type="PROSITE" id="PS51272">
    <property type="entry name" value="SLH"/>
    <property type="match status" value="1"/>
</dbReference>
<dbReference type="Pfam" id="PF00395">
    <property type="entry name" value="SLH"/>
    <property type="match status" value="1"/>
</dbReference>
<dbReference type="EMBL" id="CP011307">
    <property type="protein sequence ID" value="ALP93089.1"/>
    <property type="molecule type" value="Genomic_DNA"/>
</dbReference>
<feature type="domain" description="SLH" evidence="3">
    <location>
        <begin position="90"/>
        <end position="153"/>
    </location>
</feature>
<dbReference type="Proteomes" id="UP000064844">
    <property type="component" value="Chromosome"/>
</dbReference>
<evidence type="ECO:0000256" key="2">
    <source>
        <dbReference type="SAM" id="MobiDB-lite"/>
    </source>
</evidence>
<feature type="compositionally biased region" description="Acidic residues" evidence="2">
    <location>
        <begin position="227"/>
        <end position="242"/>
    </location>
</feature>